<comment type="caution">
    <text evidence="1">Lacks conserved residue(s) required for the propagation of feature annotation.</text>
</comment>
<name>A0ABR1DLM4_NECAM</name>
<dbReference type="Gene3D" id="1.10.10.1870">
    <property type="entry name" value="ShTK domain-like"/>
    <property type="match status" value="1"/>
</dbReference>
<dbReference type="Proteomes" id="UP001303046">
    <property type="component" value="Unassembled WGS sequence"/>
</dbReference>
<keyword evidence="1" id="KW-1015">Disulfide bond</keyword>
<comment type="caution">
    <text evidence="3">The sequence shown here is derived from an EMBL/GenBank/DDBJ whole genome shotgun (WGS) entry which is preliminary data.</text>
</comment>
<dbReference type="EMBL" id="JAVFWL010000004">
    <property type="protein sequence ID" value="KAK6751287.1"/>
    <property type="molecule type" value="Genomic_DNA"/>
</dbReference>
<reference evidence="3 4" key="1">
    <citation type="submission" date="2023-08" db="EMBL/GenBank/DDBJ databases">
        <title>A Necator americanus chromosomal reference genome.</title>
        <authorList>
            <person name="Ilik V."/>
            <person name="Petrzelkova K.J."/>
            <person name="Pardy F."/>
            <person name="Fuh T."/>
            <person name="Niatou-Singa F.S."/>
            <person name="Gouil Q."/>
            <person name="Baker L."/>
            <person name="Ritchie M.E."/>
            <person name="Jex A.R."/>
            <person name="Gazzola D."/>
            <person name="Li H."/>
            <person name="Toshio Fujiwara R."/>
            <person name="Zhan B."/>
            <person name="Aroian R.V."/>
            <person name="Pafco B."/>
            <person name="Schwarz E.M."/>
        </authorList>
    </citation>
    <scope>NUCLEOTIDE SEQUENCE [LARGE SCALE GENOMIC DNA]</scope>
    <source>
        <strain evidence="3 4">Aroian</strain>
        <tissue evidence="3">Whole animal</tissue>
    </source>
</reference>
<evidence type="ECO:0000313" key="4">
    <source>
        <dbReference type="Proteomes" id="UP001303046"/>
    </source>
</evidence>
<dbReference type="Pfam" id="PF01549">
    <property type="entry name" value="ShK"/>
    <property type="match status" value="2"/>
</dbReference>
<proteinExistence type="predicted"/>
<keyword evidence="4" id="KW-1185">Reference proteome</keyword>
<evidence type="ECO:0000256" key="1">
    <source>
        <dbReference type="PROSITE-ProRule" id="PRU01005"/>
    </source>
</evidence>
<accession>A0ABR1DLM4</accession>
<organism evidence="3 4">
    <name type="scientific">Necator americanus</name>
    <name type="common">Human hookworm</name>
    <dbReference type="NCBI Taxonomy" id="51031"/>
    <lineage>
        <taxon>Eukaryota</taxon>
        <taxon>Metazoa</taxon>
        <taxon>Ecdysozoa</taxon>
        <taxon>Nematoda</taxon>
        <taxon>Chromadorea</taxon>
        <taxon>Rhabditida</taxon>
        <taxon>Rhabditina</taxon>
        <taxon>Rhabditomorpha</taxon>
        <taxon>Strongyloidea</taxon>
        <taxon>Ancylostomatidae</taxon>
        <taxon>Bunostominae</taxon>
        <taxon>Necator</taxon>
    </lineage>
</organism>
<sequence>MPGVNDVHVSSVKHLTVSHQNVIIKKFDDAVTAHTQVESAIHVQANMENIKTVYIQSREKSSITAFGIEGCCSCLFGANVTVVCHSTGEQTTPDNACNKLHQTATCTKMVKINRNEFSLQFSKVSSERYQFMPVRTVELPHNPHNFSTTSMMHSFRRTYSSIAIKDQSEEQIRDTNQKTIVMLLYLIYAAIVQRTSAGIVDLNCTYTEGENVKFSEGAVICPNVLDDSVCEKLYETEAKLNGADDRDAKCYKNGDAVDASFKKAAISNCPRRCGYCCMTPEYSCPNKQCYDHDRNQHDHPLLAVPRIKCSAVTKTMCQSSIWRNIITEDCPNVCGFCKTGNCTDIAPDCDRDTSICGQVGMQTFVKEYCRRTCGFCSEASTRTTNTPTTASEKCNQLPSQRLRADFAAIFALVLILEQT</sequence>
<evidence type="ECO:0000313" key="3">
    <source>
        <dbReference type="EMBL" id="KAK6751287.1"/>
    </source>
</evidence>
<protein>
    <recommendedName>
        <fullName evidence="2">ShKT domain-containing protein</fullName>
    </recommendedName>
</protein>
<dbReference type="PANTHER" id="PTHR21724">
    <property type="entry name" value="SHKT DOMAIN-CONTAINING PROTEIN"/>
    <property type="match status" value="1"/>
</dbReference>
<dbReference type="PROSITE" id="PS51670">
    <property type="entry name" value="SHKT"/>
    <property type="match status" value="1"/>
</dbReference>
<feature type="disulfide bond" evidence="1">
    <location>
        <begin position="342"/>
        <end position="376"/>
    </location>
</feature>
<dbReference type="Gene3D" id="1.10.10.1940">
    <property type="match status" value="1"/>
</dbReference>
<evidence type="ECO:0000259" key="2">
    <source>
        <dbReference type="PROSITE" id="PS51670"/>
    </source>
</evidence>
<dbReference type="InterPro" id="IPR003582">
    <property type="entry name" value="ShKT_dom"/>
</dbReference>
<dbReference type="SMART" id="SM00254">
    <property type="entry name" value="ShKT"/>
    <property type="match status" value="2"/>
</dbReference>
<dbReference type="PANTHER" id="PTHR21724:SF0">
    <property type="entry name" value="SHKT DOMAIN-CONTAINING PROTEIN"/>
    <property type="match status" value="1"/>
</dbReference>
<feature type="domain" description="ShKT" evidence="2">
    <location>
        <begin position="342"/>
        <end position="376"/>
    </location>
</feature>
<gene>
    <name evidence="3" type="primary">Necator_chrIV.g16253</name>
    <name evidence="3" type="ORF">RB195_002957</name>
</gene>